<dbReference type="GO" id="GO:0019171">
    <property type="term" value="F:(3R)-hydroxyacyl-[acyl-carrier-protein] dehydratase activity"/>
    <property type="evidence" value="ECO:0007669"/>
    <property type="project" value="InterPro"/>
</dbReference>
<dbReference type="Gene3D" id="3.40.366.10">
    <property type="entry name" value="Malonyl-Coenzyme A Acyl Carrier Protein, domain 2"/>
    <property type="match status" value="1"/>
</dbReference>
<dbReference type="GO" id="GO:0006633">
    <property type="term" value="P:fatty acid biosynthetic process"/>
    <property type="evidence" value="ECO:0007669"/>
    <property type="project" value="InterPro"/>
</dbReference>
<dbReference type="FunFam" id="3.40.366.10:FF:000003">
    <property type="entry name" value="Fatty acid synthase subunit beta dehydratase"/>
    <property type="match status" value="1"/>
</dbReference>
<dbReference type="FunFam" id="1.20.930.70:FF:000001">
    <property type="entry name" value="Fatty acid synthase beta subunit dehydratase"/>
    <property type="match status" value="1"/>
</dbReference>
<keyword evidence="2" id="KW-0456">Lyase</keyword>
<dbReference type="PANTHER" id="PTHR10982">
    <property type="entry name" value="MALONYL COA-ACYL CARRIER PROTEIN TRANSACYLASE"/>
    <property type="match status" value="1"/>
</dbReference>
<evidence type="ECO:0000256" key="1">
    <source>
        <dbReference type="ARBA" id="ARBA00022679"/>
    </source>
</evidence>
<dbReference type="Pfam" id="PF17951">
    <property type="entry name" value="FAS_meander"/>
    <property type="match status" value="1"/>
</dbReference>
<dbReference type="FunFam" id="3.30.70.2430:FF:000001">
    <property type="entry name" value="Fatty acid synthase subunit beta"/>
    <property type="match status" value="1"/>
</dbReference>
<keyword evidence="9" id="KW-1185">Reference proteome</keyword>
<dbReference type="InterPro" id="IPR029069">
    <property type="entry name" value="HotDog_dom_sf"/>
</dbReference>
<dbReference type="Gene3D" id="2.40.128.700">
    <property type="match status" value="1"/>
</dbReference>
<feature type="domain" description="Fatty acid synthase beta subunit AflB /Fas1-like central" evidence="6">
    <location>
        <begin position="69"/>
        <end position="115"/>
    </location>
</feature>
<evidence type="ECO:0000313" key="9">
    <source>
        <dbReference type="Proteomes" id="UP000244722"/>
    </source>
</evidence>
<dbReference type="Gene3D" id="3.30.1120.100">
    <property type="match status" value="1"/>
</dbReference>
<dbReference type="Pfam" id="PF00698">
    <property type="entry name" value="Acyl_transf_1"/>
    <property type="match status" value="1"/>
</dbReference>
<keyword evidence="3" id="KW-0511">Multifunctional enzyme</keyword>
<feature type="domain" description="Fatty acid synthase beta subunit AflB /Fas1-like central" evidence="6">
    <location>
        <begin position="125"/>
        <end position="161"/>
    </location>
</feature>
<comment type="caution">
    <text evidence="8">The sequence shown here is derived from an EMBL/GenBank/DDBJ whole genome shotgun (WGS) entry which is preliminary data.</text>
</comment>
<organism evidence="8 9">
    <name type="scientific">Tuber borchii</name>
    <name type="common">White truffle</name>
    <dbReference type="NCBI Taxonomy" id="42251"/>
    <lineage>
        <taxon>Eukaryota</taxon>
        <taxon>Fungi</taxon>
        <taxon>Dikarya</taxon>
        <taxon>Ascomycota</taxon>
        <taxon>Pezizomycotina</taxon>
        <taxon>Pezizomycetes</taxon>
        <taxon>Pezizales</taxon>
        <taxon>Tuberaceae</taxon>
        <taxon>Tuber</taxon>
    </lineage>
</organism>
<dbReference type="OrthoDB" id="5417908at2759"/>
<evidence type="ECO:0000259" key="6">
    <source>
        <dbReference type="Pfam" id="PF08354"/>
    </source>
</evidence>
<dbReference type="InterPro" id="IPR013785">
    <property type="entry name" value="Aldolase_TIM"/>
</dbReference>
<dbReference type="STRING" id="42251.A0A2T6ZSF7"/>
<dbReference type="Gene3D" id="3.20.20.70">
    <property type="entry name" value="Aldolase class I"/>
    <property type="match status" value="1"/>
</dbReference>
<feature type="domain" description="Fatty acid synthase beta subunit AflB /Fas1-like central" evidence="6">
    <location>
        <begin position="162"/>
        <end position="261"/>
    </location>
</feature>
<comment type="subunit">
    <text evidence="4">[Alpha(6)beta(6)] hexamers of two multifunctional subunits (alpha and beta).</text>
</comment>
<dbReference type="Gene3D" id="6.10.140.1400">
    <property type="match status" value="1"/>
</dbReference>
<dbReference type="InterPro" id="IPR014043">
    <property type="entry name" value="Acyl_transferase_dom"/>
</dbReference>
<dbReference type="PANTHER" id="PTHR10982:SF21">
    <property type="entry name" value="FATTY ACID SYNTHASE SUBUNIT BETA"/>
    <property type="match status" value="1"/>
</dbReference>
<feature type="domain" description="Malonyl-CoA:ACP transacylase (MAT)" evidence="5">
    <location>
        <begin position="797"/>
        <end position="1150"/>
    </location>
</feature>
<dbReference type="Proteomes" id="UP000244722">
    <property type="component" value="Unassembled WGS sequence"/>
</dbReference>
<dbReference type="PRINTS" id="PR01483">
    <property type="entry name" value="FASYNTHASE"/>
</dbReference>
<dbReference type="GO" id="GO:0004312">
    <property type="term" value="F:fatty acid synthase activity"/>
    <property type="evidence" value="ECO:0007669"/>
    <property type="project" value="InterPro"/>
</dbReference>
<dbReference type="FunFam" id="3.30.1120.100:FF:000001">
    <property type="entry name" value="Fatty acid synthase beta subunit dehydratase"/>
    <property type="match status" value="1"/>
</dbReference>
<dbReference type="AlphaFoldDB" id="A0A2T6ZSF7"/>
<dbReference type="EMBL" id="NESQ01000120">
    <property type="protein sequence ID" value="PUU78407.1"/>
    <property type="molecule type" value="Genomic_DNA"/>
</dbReference>
<dbReference type="GO" id="GO:0004318">
    <property type="term" value="F:enoyl-[acyl-carrier-protein] reductase (NADH) activity"/>
    <property type="evidence" value="ECO:0007669"/>
    <property type="project" value="InterPro"/>
</dbReference>
<reference evidence="8 9" key="1">
    <citation type="submission" date="2017-04" db="EMBL/GenBank/DDBJ databases">
        <title>Draft genome sequence of Tuber borchii Vittad., a whitish edible truffle.</title>
        <authorList>
            <consortium name="DOE Joint Genome Institute"/>
            <person name="Murat C."/>
            <person name="Kuo A."/>
            <person name="Barry K.W."/>
            <person name="Clum A."/>
            <person name="Dockter R.B."/>
            <person name="Fauchery L."/>
            <person name="Iotti M."/>
            <person name="Kohler A."/>
            <person name="Labutti K."/>
            <person name="Lindquist E.A."/>
            <person name="Lipzen A."/>
            <person name="Ohm R.A."/>
            <person name="Wang M."/>
            <person name="Grigoriev I.V."/>
            <person name="Zambonelli A."/>
            <person name="Martin F.M."/>
        </authorList>
    </citation>
    <scope>NUCLEOTIDE SEQUENCE [LARGE SCALE GENOMIC DNA]</scope>
    <source>
        <strain evidence="8 9">Tbo3840</strain>
    </source>
</reference>
<evidence type="ECO:0000259" key="5">
    <source>
        <dbReference type="Pfam" id="PF00698"/>
    </source>
</evidence>
<dbReference type="InterPro" id="IPR003965">
    <property type="entry name" value="Fatty_acid_synthase"/>
</dbReference>
<evidence type="ECO:0000259" key="7">
    <source>
        <dbReference type="Pfam" id="PF17951"/>
    </source>
</evidence>
<evidence type="ECO:0000256" key="2">
    <source>
        <dbReference type="ARBA" id="ARBA00023239"/>
    </source>
</evidence>
<dbReference type="InterPro" id="IPR050830">
    <property type="entry name" value="Fungal_FAS"/>
</dbReference>
<accession>A0A2T6ZSF7</accession>
<dbReference type="Pfam" id="PF22235">
    <property type="entry name" value="FAS1_thioest_ins"/>
    <property type="match status" value="1"/>
</dbReference>
<dbReference type="SUPFAM" id="SSF54637">
    <property type="entry name" value="Thioesterase/thiol ester dehydrase-isomerase"/>
    <property type="match status" value="2"/>
</dbReference>
<dbReference type="InterPro" id="IPR016035">
    <property type="entry name" value="Acyl_Trfase/lysoPLipase"/>
</dbReference>
<name>A0A2T6ZSF7_TUBBO</name>
<dbReference type="Gene3D" id="1.20.930.70">
    <property type="match status" value="1"/>
</dbReference>
<evidence type="ECO:0000256" key="3">
    <source>
        <dbReference type="ARBA" id="ARBA00023268"/>
    </source>
</evidence>
<dbReference type="GO" id="GO:0005835">
    <property type="term" value="C:fatty acid synthase complex"/>
    <property type="evidence" value="ECO:0007669"/>
    <property type="project" value="InterPro"/>
</dbReference>
<evidence type="ECO:0000256" key="4">
    <source>
        <dbReference type="ARBA" id="ARBA00033756"/>
    </source>
</evidence>
<proteinExistence type="predicted"/>
<feature type="domain" description="Fatty acid synthase meander beta sheet" evidence="7">
    <location>
        <begin position="357"/>
        <end position="482"/>
    </location>
</feature>
<evidence type="ECO:0000313" key="8">
    <source>
        <dbReference type="EMBL" id="PUU78407.1"/>
    </source>
</evidence>
<keyword evidence="1" id="KW-0808">Transferase</keyword>
<sequence>MGWQILLLQQLRSAGVPIEGLTIGAGVPSIEVANEYIEAIGLKHISFNPGSIDAIQQVINIAKANPTFPVILQWTGGRGGGRHSFEDFHQPILQMYARIRRCDNIALVAGSGFGGELGPRSSRLGDKDWGKTYKGPAGGVITVRSEMGEPIHKLVTRGVRLCGEAVDLEDITYAEVIRRMVELMYVKHESRWIHPSLKRLTGGFIRRIEERFTSVEGLASLFQNYADLDDPFATTEKILAHYPEANTQLINAQDMQHFLLLYLEAVVDQDVGRTWILQGAMAAKHSTVVNEPIKDILDGIHNGDSAALTTDCDPVVEYFGGKPITSLDDIEKIDELTVSKEGGKTTFRLSASASQGALPDADQWLRLLAGETYSWRYALFTSDVFVQGNKFQNNPMRRIFAPAHGMVVEMTNARDPARAVITVKEKRHSGGCNVKTVNIRMLEENEILIDLIKERTMLGKPASLPLRFRYHPETSSASIRETVYAPMDFAIVLGWKAIIKAIFPKAIDGDLLKLVHLSNSFRMPPGAELFKKDDVVETRAQINAVLNQVSGKIVEVCGTISSDGRPIMEVTSQFLYRGTYADCENTFQRKVETLMQVHMASSRGVAVLRSKEWFHLDDPDTELLGKTLTFRLSSFIQFKDEKIFSSVETLGQVLVELPTKEVIQVASIQYIAGQSHGNPVIDYHQRHGTSIEQPVNFDNAIPLNGKTELLIRAPASNEGYARVSGDYNLIYTNIARVRYFSCSFVGMLLPNDDIETKLHHAGLVSGRKIIKVEATNKETQEKVLVGEAEVEQRVSAYLFTGQGSQEQGMGMSLYDSSPVAREVWDRADRNFMDNYGFAITNIVRNSPKELTVHFGGPRGKAIRQNYRYMSMTFGSAGADGSTKSEKIFQDVTEATTSYTYRSPTWSFKASFEDVGSRDLFQRDFVFAGHSWGGCSALAALAEVMPIGSLVSVVFYRGFTMQVAVERDTDGRSNYSMIAVNPSRISKTFKEQALQYVVDNIAEKTKWLLEVVNYNVINQQYVCAGDLRALDWLTNVLNFLKVQKIDIQALMAKMSLEDIVRECAKQTEAKPKPVELQCGLATILLRGIGVPFHSTFLRSGVKPFRIFLMKKIVKSSIGSSKLVLKYIPNVTAKPFQLTKEYFEDVYKLTNSPRIGQVLANWDKHEDPIVGLGNGLGWGYDFLSFFTWILQGL</sequence>
<dbReference type="Gene3D" id="6.10.60.10">
    <property type="match status" value="1"/>
</dbReference>
<dbReference type="SUPFAM" id="SSF52151">
    <property type="entry name" value="FabD/lysophospholipase-like"/>
    <property type="match status" value="1"/>
</dbReference>
<dbReference type="Pfam" id="PF08354">
    <property type="entry name" value="Fas1-AflB-like_hel"/>
    <property type="match status" value="3"/>
</dbReference>
<dbReference type="Gene3D" id="3.30.70.2430">
    <property type="match status" value="1"/>
</dbReference>
<gene>
    <name evidence="8" type="ORF">B9Z19DRAFT_1101388</name>
</gene>
<dbReference type="Gene3D" id="6.10.250.1850">
    <property type="match status" value="1"/>
</dbReference>
<dbReference type="InterPro" id="IPR013565">
    <property type="entry name" value="Fas1/AflB-like_central"/>
</dbReference>
<dbReference type="InterPro" id="IPR001227">
    <property type="entry name" value="Ac_transferase_dom_sf"/>
</dbReference>
<dbReference type="InterPro" id="IPR040883">
    <property type="entry name" value="FAS_meander"/>
</dbReference>
<protein>
    <submittedName>
        <fullName evidence="8">Fatty acid synthase beta subunit</fullName>
    </submittedName>
</protein>